<keyword evidence="4" id="KW-1185">Reference proteome</keyword>
<dbReference type="EMBL" id="JAFCMP010000124">
    <property type="protein sequence ID" value="KAG5185639.1"/>
    <property type="molecule type" value="Genomic_DNA"/>
</dbReference>
<organism evidence="3 4">
    <name type="scientific">Tribonema minus</name>
    <dbReference type="NCBI Taxonomy" id="303371"/>
    <lineage>
        <taxon>Eukaryota</taxon>
        <taxon>Sar</taxon>
        <taxon>Stramenopiles</taxon>
        <taxon>Ochrophyta</taxon>
        <taxon>PX clade</taxon>
        <taxon>Xanthophyceae</taxon>
        <taxon>Tribonematales</taxon>
        <taxon>Tribonemataceae</taxon>
        <taxon>Tribonema</taxon>
    </lineage>
</organism>
<feature type="region of interest" description="Disordered" evidence="1">
    <location>
        <begin position="363"/>
        <end position="384"/>
    </location>
</feature>
<dbReference type="SUPFAM" id="SSF51316">
    <property type="entry name" value="Mss4-like"/>
    <property type="match status" value="1"/>
</dbReference>
<keyword evidence="2" id="KW-0472">Membrane</keyword>
<dbReference type="PANTHER" id="PTHR28620:SF1">
    <property type="entry name" value="CENP-V_GFA DOMAIN-CONTAINING PROTEIN"/>
    <property type="match status" value="1"/>
</dbReference>
<accession>A0A835Z3S2</accession>
<keyword evidence="2" id="KW-0812">Transmembrane</keyword>
<keyword evidence="2" id="KW-1133">Transmembrane helix</keyword>
<reference evidence="3" key="1">
    <citation type="submission" date="2021-02" db="EMBL/GenBank/DDBJ databases">
        <title>First Annotated Genome of the Yellow-green Alga Tribonema minus.</title>
        <authorList>
            <person name="Mahan K.M."/>
        </authorList>
    </citation>
    <scope>NUCLEOTIDE SEQUENCE</scope>
    <source>
        <strain evidence="3">UTEX B ZZ1240</strain>
    </source>
</reference>
<evidence type="ECO:0000313" key="4">
    <source>
        <dbReference type="Proteomes" id="UP000664859"/>
    </source>
</evidence>
<proteinExistence type="predicted"/>
<dbReference type="OrthoDB" id="2993351at2759"/>
<evidence type="ECO:0000313" key="3">
    <source>
        <dbReference type="EMBL" id="KAG5185639.1"/>
    </source>
</evidence>
<name>A0A835Z3S2_9STRA</name>
<sequence>MTSLQDKNDRIIGALVTSVVLVIVGLYGRHLSRLRQGQCLDGKSCEHTCTPSPGRRRRRRQGEGGLQPQEGAQADAYYQYAYGSRSQSGVMVMHTGSCHCGNMTFEVQAPEHLAAVEGGSKLRYPFIIVPAGRFKLTSDESYCSLYLVKSPSAAAPHAQPTLDSSSCSSSANGSSSAAAAAADVIHVAAHLFCSNCGVHVCHAPNFPNSAVAHVNAQCLDARSVASLAVAVLSDAALLPGVGAPAEPRADWCEQRTMGLREWTHELHRRQRAVDMEGAREGEGEGGGGGGDMAALGAGAGFCPASCEEVEVGEDGGGGRWPQRHKGGAAANGAHAAMHGAQRGGSGGGTAAVSLDGGIAGHHRTDLAGAGGLPPPRARRREERSASYANVLATLAPAPSKLAGHASTSTSTSSAGALYAAASRFSRASSFGAASDDGGSGGGGSGCCKDSSSAAMLNAMGVGGGGVLDLAAAALCKGRKQGGGWRCPTSGQCELKL</sequence>
<comment type="caution">
    <text evidence="3">The sequence shown here is derived from an EMBL/GenBank/DDBJ whole genome shotgun (WGS) entry which is preliminary data.</text>
</comment>
<gene>
    <name evidence="3" type="ORF">JKP88DRAFT_311356</name>
</gene>
<dbReference type="InterPro" id="IPR052355">
    <property type="entry name" value="CENP-V-like"/>
</dbReference>
<feature type="region of interest" description="Disordered" evidence="1">
    <location>
        <begin position="48"/>
        <end position="69"/>
    </location>
</feature>
<dbReference type="Gene3D" id="2.170.150.70">
    <property type="match status" value="1"/>
</dbReference>
<dbReference type="PANTHER" id="PTHR28620">
    <property type="entry name" value="CENTROMERE PROTEIN V"/>
    <property type="match status" value="1"/>
</dbReference>
<dbReference type="AlphaFoldDB" id="A0A835Z3S2"/>
<protein>
    <recommendedName>
        <fullName evidence="5">CENP-V/GFA domain-containing protein</fullName>
    </recommendedName>
</protein>
<evidence type="ECO:0000256" key="1">
    <source>
        <dbReference type="SAM" id="MobiDB-lite"/>
    </source>
</evidence>
<dbReference type="Proteomes" id="UP000664859">
    <property type="component" value="Unassembled WGS sequence"/>
</dbReference>
<evidence type="ECO:0008006" key="5">
    <source>
        <dbReference type="Google" id="ProtNLM"/>
    </source>
</evidence>
<evidence type="ECO:0000256" key="2">
    <source>
        <dbReference type="SAM" id="Phobius"/>
    </source>
</evidence>
<dbReference type="InterPro" id="IPR011057">
    <property type="entry name" value="Mss4-like_sf"/>
</dbReference>
<feature type="transmembrane region" description="Helical" evidence="2">
    <location>
        <begin position="12"/>
        <end position="28"/>
    </location>
</feature>